<evidence type="ECO:0000256" key="1">
    <source>
        <dbReference type="ARBA" id="ARBA00004141"/>
    </source>
</evidence>
<evidence type="ECO:0000313" key="10">
    <source>
        <dbReference type="EMBL" id="KZS05924.1"/>
    </source>
</evidence>
<dbReference type="InterPro" id="IPR052808">
    <property type="entry name" value="GPCR_Mth-like"/>
</dbReference>
<feature type="transmembrane region" description="Helical" evidence="8">
    <location>
        <begin position="392"/>
        <end position="416"/>
    </location>
</feature>
<dbReference type="InterPro" id="IPR017981">
    <property type="entry name" value="GPCR_2-like_7TM"/>
</dbReference>
<dbReference type="Proteomes" id="UP000076858">
    <property type="component" value="Unassembled WGS sequence"/>
</dbReference>
<dbReference type="InterPro" id="IPR023311">
    <property type="entry name" value="Methusela_ecto_dom_2"/>
</dbReference>
<evidence type="ECO:0000256" key="3">
    <source>
        <dbReference type="ARBA" id="ARBA00022692"/>
    </source>
</evidence>
<keyword evidence="4" id="KW-0732">Signal</keyword>
<feature type="transmembrane region" description="Helical" evidence="8">
    <location>
        <begin position="502"/>
        <end position="526"/>
    </location>
</feature>
<dbReference type="CDD" id="cd15039">
    <property type="entry name" value="7tmB3_Methuselah-like"/>
    <property type="match status" value="1"/>
</dbReference>
<keyword evidence="7 8" id="KW-0472">Membrane</keyword>
<comment type="caution">
    <text evidence="10">The sequence shown here is derived from an EMBL/GenBank/DDBJ whole genome shotgun (WGS) entry which is preliminary data.</text>
</comment>
<evidence type="ECO:0000256" key="8">
    <source>
        <dbReference type="SAM" id="Phobius"/>
    </source>
</evidence>
<keyword evidence="3 8" id="KW-0812">Transmembrane</keyword>
<evidence type="ECO:0000256" key="4">
    <source>
        <dbReference type="ARBA" id="ARBA00022729"/>
    </source>
</evidence>
<organism evidence="10 11">
    <name type="scientific">Daphnia magna</name>
    <dbReference type="NCBI Taxonomy" id="35525"/>
    <lineage>
        <taxon>Eukaryota</taxon>
        <taxon>Metazoa</taxon>
        <taxon>Ecdysozoa</taxon>
        <taxon>Arthropoda</taxon>
        <taxon>Crustacea</taxon>
        <taxon>Branchiopoda</taxon>
        <taxon>Diplostraca</taxon>
        <taxon>Cladocera</taxon>
        <taxon>Anomopoda</taxon>
        <taxon>Daphniidae</taxon>
        <taxon>Daphnia</taxon>
    </lineage>
</organism>
<evidence type="ECO:0000259" key="9">
    <source>
        <dbReference type="PROSITE" id="PS50261"/>
    </source>
</evidence>
<dbReference type="STRING" id="35525.A0A164NG33"/>
<evidence type="ECO:0000256" key="6">
    <source>
        <dbReference type="ARBA" id="ARBA00023040"/>
    </source>
</evidence>
<dbReference type="InterPro" id="IPR036272">
    <property type="entry name" value="Methuselah_N_sf"/>
</dbReference>
<comment type="similarity">
    <text evidence="2">Belongs to the G-protein coupled receptor 2 family. Mth subfamily.</text>
</comment>
<feature type="transmembrane region" description="Helical" evidence="8">
    <location>
        <begin position="353"/>
        <end position="372"/>
    </location>
</feature>
<dbReference type="Gene3D" id="2.170.180.11">
    <property type="entry name" value="Methuselah ectodomain, domain 2"/>
    <property type="match status" value="1"/>
</dbReference>
<dbReference type="Pfam" id="PF00002">
    <property type="entry name" value="7tm_2"/>
    <property type="match status" value="1"/>
</dbReference>
<dbReference type="OrthoDB" id="6134459at2759"/>
<feature type="transmembrane region" description="Helical" evidence="8">
    <location>
        <begin position="573"/>
        <end position="594"/>
    </location>
</feature>
<dbReference type="Gene3D" id="1.20.1070.10">
    <property type="entry name" value="Rhodopsin 7-helix transmembrane proteins"/>
    <property type="match status" value="1"/>
</dbReference>
<dbReference type="GO" id="GO:0007166">
    <property type="term" value="P:cell surface receptor signaling pathway"/>
    <property type="evidence" value="ECO:0007669"/>
    <property type="project" value="InterPro"/>
</dbReference>
<feature type="transmembrane region" description="Helical" evidence="8">
    <location>
        <begin position="437"/>
        <end position="459"/>
    </location>
</feature>
<feature type="domain" description="G-protein coupled receptors family 2 profile 2" evidence="9">
    <location>
        <begin position="322"/>
        <end position="528"/>
    </location>
</feature>
<evidence type="ECO:0000313" key="11">
    <source>
        <dbReference type="Proteomes" id="UP000076858"/>
    </source>
</evidence>
<evidence type="ECO:0000256" key="2">
    <source>
        <dbReference type="ARBA" id="ARBA00008979"/>
    </source>
</evidence>
<dbReference type="SUPFAM" id="SSF63877">
    <property type="entry name" value="Methuselah ectodomain"/>
    <property type="match status" value="1"/>
</dbReference>
<feature type="transmembrane region" description="Helical" evidence="8">
    <location>
        <begin position="51"/>
        <end position="70"/>
    </location>
</feature>
<evidence type="ECO:0000256" key="7">
    <source>
        <dbReference type="ARBA" id="ARBA00023136"/>
    </source>
</evidence>
<dbReference type="AlphaFoldDB" id="A0A164NG33"/>
<reference evidence="10 11" key="1">
    <citation type="submission" date="2016-03" db="EMBL/GenBank/DDBJ databases">
        <title>EvidentialGene: Evidence-directed Construction of Genes on Genomes.</title>
        <authorList>
            <person name="Gilbert D.G."/>
            <person name="Choi J.-H."/>
            <person name="Mockaitis K."/>
            <person name="Colbourne J."/>
            <person name="Pfrender M."/>
        </authorList>
    </citation>
    <scope>NUCLEOTIDE SEQUENCE [LARGE SCALE GENOMIC DNA]</scope>
    <source>
        <strain evidence="10 11">Xinb3</strain>
        <tissue evidence="10">Complete organism</tissue>
    </source>
</reference>
<sequence length="656" mass="73838">MPHIGRMQYSSRHPVLERLISVSRQASQVVCGRLCSNPGKIKKMCHSVSHTFFLVLITLWMLVSGTVAAIHSKTPLTKCCFNHQAYMAELDVCRDWKGTVTHSKLSEAPPVYSVGRSYEPAPVHVGTDSFQMTHQLKRCPVGYVGMSSPDFKFYEDGSIFSLAEHLTYLAGEFCIQETFPSGRLVARYCVKDPCNRTDVCIRKCCPNYTAFDISSTRCINHSSNFNVTLYNSTGYPLHIKTENLFIRDGVAPQCRDGYKHKLLDTSDYIIQPNGLLDFFSTYRCSGAPKNDGLITDEYCIDHFVDVDGTSGEHALVCVKDETNSAYPIFLFISSFFLVATFAVYALIPEIRNIHGVVIMCYVVSRAGAYLIFGTLQLVGTTRSTIACRAMAILIHFSYISTYTWLNVVCFDIWWTLRSMQPCSSVNQAIRQNQLGKPFVAYSLYSWGLAAIIVIIGQVLDYYKISASESIIRPEFGEDACWFSSKIQRQQLYVLNSYGAMFAYVYGPVCILILVDIIFFVLTSVLLRRAGIGAGNRHAREKYRLRVIFGLFVLKIVSWLAEFIAYTIGCLNEAAYAIDVIETLSSVLTFAIFVCKPNVWRLFKQKCPCLERLERILPQSANANNRCSTVPTLSTNVSSRDLLHTDLIKSISSRSRK</sequence>
<feature type="transmembrane region" description="Helical" evidence="8">
    <location>
        <begin position="325"/>
        <end position="346"/>
    </location>
</feature>
<dbReference type="GO" id="GO:0016020">
    <property type="term" value="C:membrane"/>
    <property type="evidence" value="ECO:0007669"/>
    <property type="project" value="UniProtKB-SubCell"/>
</dbReference>
<accession>A0A164NG33</accession>
<keyword evidence="6" id="KW-0807">Transducer</keyword>
<keyword evidence="5 8" id="KW-1133">Transmembrane helix</keyword>
<name>A0A164NG33_9CRUS</name>
<dbReference type="InterPro" id="IPR000832">
    <property type="entry name" value="GPCR_2_secretin-like"/>
</dbReference>
<dbReference type="PANTHER" id="PTHR46953">
    <property type="entry name" value="G-PROTEIN COUPLED RECEPTOR MTH-LIKE 1-RELATED"/>
    <property type="match status" value="1"/>
</dbReference>
<keyword evidence="10" id="KW-0675">Receptor</keyword>
<dbReference type="GO" id="GO:0004930">
    <property type="term" value="F:G protein-coupled receptor activity"/>
    <property type="evidence" value="ECO:0007669"/>
    <property type="project" value="UniProtKB-KW"/>
</dbReference>
<evidence type="ECO:0000256" key="5">
    <source>
        <dbReference type="ARBA" id="ARBA00022989"/>
    </source>
</evidence>
<keyword evidence="11" id="KW-1185">Reference proteome</keyword>
<dbReference type="PANTHER" id="PTHR46953:SF1">
    <property type="entry name" value="G-PROTEIN COUPLED RECEPTOR MTH-LIKE 1-RELATED"/>
    <property type="match status" value="1"/>
</dbReference>
<dbReference type="PROSITE" id="PS50261">
    <property type="entry name" value="G_PROTEIN_RECEP_F2_4"/>
    <property type="match status" value="1"/>
</dbReference>
<protein>
    <submittedName>
        <fullName evidence="10">Putative G-protein coupled receptor Mth 6</fullName>
    </submittedName>
</protein>
<feature type="transmembrane region" description="Helical" evidence="8">
    <location>
        <begin position="546"/>
        <end position="567"/>
    </location>
</feature>
<dbReference type="EMBL" id="LRGB01002860">
    <property type="protein sequence ID" value="KZS05924.1"/>
    <property type="molecule type" value="Genomic_DNA"/>
</dbReference>
<proteinExistence type="inferred from homology"/>
<comment type="subcellular location">
    <subcellularLocation>
        <location evidence="1">Membrane</location>
        <topology evidence="1">Multi-pass membrane protein</topology>
    </subcellularLocation>
</comment>
<keyword evidence="6" id="KW-0297">G-protein coupled receptor</keyword>
<gene>
    <name evidence="10" type="ORF">APZ42_030892</name>
</gene>